<feature type="domain" description="DUF7835" evidence="2">
    <location>
        <begin position="1"/>
        <end position="66"/>
    </location>
</feature>
<dbReference type="AlphaFoldDB" id="A0A8T8WCJ8"/>
<reference evidence="3 4" key="1">
    <citation type="journal article" date="2021" name="Int. J. Syst. Evol. Microbiol.">
        <title>Halobaculum halophilum sp. nov. and Halobaculum salinum sp. nov., isolated from salt lake and saline soil.</title>
        <authorList>
            <person name="Cui H.L."/>
            <person name="Shi X.W."/>
            <person name="Yin X.M."/>
            <person name="Yang X.Y."/>
            <person name="Hou J."/>
            <person name="Zhu L."/>
        </authorList>
    </citation>
    <scope>NUCLEOTIDE SEQUENCE [LARGE SCALE GENOMIC DNA]</scope>
    <source>
        <strain evidence="3 4">NBRC 109044</strain>
    </source>
</reference>
<gene>
    <name evidence="3" type="ORF">K6T50_15050</name>
</gene>
<keyword evidence="4" id="KW-1185">Reference proteome</keyword>
<feature type="region of interest" description="Disordered" evidence="1">
    <location>
        <begin position="1"/>
        <end position="21"/>
    </location>
</feature>
<dbReference type="RefSeq" id="WP_222607378.1">
    <property type="nucleotide sequence ID" value="NZ_CP081958.1"/>
</dbReference>
<evidence type="ECO:0000256" key="1">
    <source>
        <dbReference type="SAM" id="MobiDB-lite"/>
    </source>
</evidence>
<evidence type="ECO:0000259" key="2">
    <source>
        <dbReference type="Pfam" id="PF25205"/>
    </source>
</evidence>
<proteinExistence type="predicted"/>
<accession>A0A8T8WCJ8</accession>
<dbReference type="InterPro" id="IPR057157">
    <property type="entry name" value="DUF7835"/>
</dbReference>
<organism evidence="3 4">
    <name type="scientific">Halobaculum magnesiiphilum</name>
    <dbReference type="NCBI Taxonomy" id="1017351"/>
    <lineage>
        <taxon>Archaea</taxon>
        <taxon>Methanobacteriati</taxon>
        <taxon>Methanobacteriota</taxon>
        <taxon>Stenosarchaea group</taxon>
        <taxon>Halobacteria</taxon>
        <taxon>Halobacteriales</taxon>
        <taxon>Haloferacaceae</taxon>
        <taxon>Halobaculum</taxon>
    </lineage>
</organism>
<dbReference type="EMBL" id="CP081958">
    <property type="protein sequence ID" value="QZP37569.1"/>
    <property type="molecule type" value="Genomic_DNA"/>
</dbReference>
<dbReference type="Pfam" id="PF25205">
    <property type="entry name" value="DUF7835"/>
    <property type="match status" value="1"/>
</dbReference>
<dbReference type="GeneID" id="67179486"/>
<evidence type="ECO:0000313" key="3">
    <source>
        <dbReference type="EMBL" id="QZP37569.1"/>
    </source>
</evidence>
<name>A0A8T8WCJ8_9EURY</name>
<dbReference type="Proteomes" id="UP000826254">
    <property type="component" value="Chromosome"/>
</dbReference>
<protein>
    <recommendedName>
        <fullName evidence="2">DUF7835 domain-containing protein</fullName>
    </recommendedName>
</protein>
<dbReference type="KEGG" id="hmp:K6T50_15050"/>
<sequence>MATQPSEPDHVTERCSNCGGETTHDVRVEIRTESQKEENAEFSREPYRITTCSECGAETATRMNNA</sequence>
<evidence type="ECO:0000313" key="4">
    <source>
        <dbReference type="Proteomes" id="UP000826254"/>
    </source>
</evidence>